<proteinExistence type="predicted"/>
<evidence type="ECO:0000313" key="2">
    <source>
        <dbReference type="EMBL" id="MDH7959722.1"/>
    </source>
</evidence>
<evidence type="ECO:0000256" key="1">
    <source>
        <dbReference type="SAM" id="MobiDB-lite"/>
    </source>
</evidence>
<comment type="caution">
    <text evidence="2">The sequence shown here is derived from an EMBL/GenBank/DDBJ whole genome shotgun (WGS) entry which is preliminary data.</text>
</comment>
<dbReference type="Proteomes" id="UP001157396">
    <property type="component" value="Unassembled WGS sequence"/>
</dbReference>
<organism evidence="2 3">
    <name type="scientific">Lactococcus garvieae</name>
    <dbReference type="NCBI Taxonomy" id="1363"/>
    <lineage>
        <taxon>Bacteria</taxon>
        <taxon>Bacillati</taxon>
        <taxon>Bacillota</taxon>
        <taxon>Bacilli</taxon>
        <taxon>Lactobacillales</taxon>
        <taxon>Streptococcaceae</taxon>
        <taxon>Lactococcus</taxon>
    </lineage>
</organism>
<dbReference type="EMBL" id="JARYTV010000003">
    <property type="protein sequence ID" value="MDH7959722.1"/>
    <property type="molecule type" value="Genomic_DNA"/>
</dbReference>
<name>A0AA43TCN3_9LACT</name>
<feature type="region of interest" description="Disordered" evidence="1">
    <location>
        <begin position="177"/>
        <end position="196"/>
    </location>
</feature>
<dbReference type="RefSeq" id="WP_265149881.1">
    <property type="nucleotide sequence ID" value="NZ_AP026069.1"/>
</dbReference>
<sequence>MIIPEKKKRRHLRNIALLVLLLLVVVGTYAFQAFNPRAINDRENRQDIGTGGRVHDYYNRDTENKDVFVENYGDRPIMARIRLSEFLETKSDGEAAFTPLVPGTVRENVESWTTWIPTADNINVRANVNGSNAFNRYSTLTLGWSRSGQDAPWYMPSFNHDSDDLRTAAAGHARDWIEGDGATDGVTDGTTHPGDGTDAYWSSGDTFDKSAGIWPGQEIVQEVAQNLPQGRPPMTIEQWDELPDYQKIGDFWVIDHQTGWAYWASLIEAGNATSYLLDAAEMTSAIDETVSNGYYYYGIHVDSQLISPRHSDDFLEGGDERLADFLTGIKNNSINDAGSTNPRFEFDSPPSAFNFDTMLPGRIFTMDGVRYRYLEQQGPHHLIIRNNPLTNTSFTNQNAILTSFYNGLTPEVQAIVAPVSIPTNVPGISDAQAAPWTGEGERWLPGGLVNFPAAAGDETSVNPSGNPQAFALSLADVVRLSTPEGAFPNHAARISTHNRWWWTRTPGASGTAWHVGSHGLDGQLSGWGSGALANIGGGVRPALLVNNPN</sequence>
<gene>
    <name evidence="2" type="ORF">QHR29_04505</name>
</gene>
<protein>
    <submittedName>
        <fullName evidence="2">Uncharacterized protein</fullName>
    </submittedName>
</protein>
<accession>A0AA43TCN3</accession>
<dbReference type="AlphaFoldDB" id="A0AA43TCN3"/>
<reference evidence="2" key="1">
    <citation type="submission" date="2023-04" db="EMBL/GenBank/DDBJ databases">
        <title>Genomic analysis of Lactococcus garvieae isolates.</title>
        <authorList>
            <person name="Zhanghang C."/>
        </authorList>
    </citation>
    <scope>NUCLEOTIDE SEQUENCE</scope>
    <source>
        <strain evidence="2">ZB-1</strain>
    </source>
</reference>
<feature type="compositionally biased region" description="Low complexity" evidence="1">
    <location>
        <begin position="179"/>
        <end position="196"/>
    </location>
</feature>
<evidence type="ECO:0000313" key="3">
    <source>
        <dbReference type="Proteomes" id="UP001157396"/>
    </source>
</evidence>